<dbReference type="OrthoDB" id="194358at2759"/>
<organism evidence="2 3">
    <name type="scientific">Fusarium phyllophilum</name>
    <dbReference type="NCBI Taxonomy" id="47803"/>
    <lineage>
        <taxon>Eukaryota</taxon>
        <taxon>Fungi</taxon>
        <taxon>Dikarya</taxon>
        <taxon>Ascomycota</taxon>
        <taxon>Pezizomycotina</taxon>
        <taxon>Sordariomycetes</taxon>
        <taxon>Hypocreomycetidae</taxon>
        <taxon>Hypocreales</taxon>
        <taxon>Nectriaceae</taxon>
        <taxon>Fusarium</taxon>
        <taxon>Fusarium fujikuroi species complex</taxon>
    </lineage>
</organism>
<dbReference type="PANTHER" id="PTHR24148">
    <property type="entry name" value="ANKYRIN REPEAT DOMAIN-CONTAINING PROTEIN 39 HOMOLOG-RELATED"/>
    <property type="match status" value="1"/>
</dbReference>
<dbReference type="Pfam" id="PF06985">
    <property type="entry name" value="HET"/>
    <property type="match status" value="1"/>
</dbReference>
<name>A0A8H5I5I0_9HYPO</name>
<reference evidence="2 3" key="1">
    <citation type="submission" date="2020-05" db="EMBL/GenBank/DDBJ databases">
        <title>Identification and distribution of gene clusters putatively required for synthesis of sphingolipid metabolism inhibitors in phylogenetically diverse species of the filamentous fungus Fusarium.</title>
        <authorList>
            <person name="Kim H.-S."/>
            <person name="Busman M."/>
            <person name="Brown D.W."/>
            <person name="Divon H."/>
            <person name="Uhlig S."/>
            <person name="Proctor R.H."/>
        </authorList>
    </citation>
    <scope>NUCLEOTIDE SEQUENCE [LARGE SCALE GENOMIC DNA]</scope>
    <source>
        <strain evidence="2 3">NRRL 13617</strain>
    </source>
</reference>
<gene>
    <name evidence="2" type="ORF">FPHYL_14023</name>
</gene>
<evidence type="ECO:0000313" key="2">
    <source>
        <dbReference type="EMBL" id="KAF5530822.1"/>
    </source>
</evidence>
<protein>
    <submittedName>
        <fullName evidence="2">Het-domain-containing protein</fullName>
    </submittedName>
</protein>
<evidence type="ECO:0000313" key="3">
    <source>
        <dbReference type="Proteomes" id="UP000582016"/>
    </source>
</evidence>
<feature type="domain" description="Heterokaryon incompatibility" evidence="1">
    <location>
        <begin position="156"/>
        <end position="289"/>
    </location>
</feature>
<comment type="caution">
    <text evidence="2">The sequence shown here is derived from an EMBL/GenBank/DDBJ whole genome shotgun (WGS) entry which is preliminary data.</text>
</comment>
<sequence>MSTKAGIQYQIACLGYEKEQLENEIKGAAQYTKHINEQKMKQEAIIMGPHDEAIKEAARKEHEYYCNILLELLDREREREDRMQELRDRERTLSMQLRNLVLSVGMDKSHYVYSALIGDNNIRLLRLLPSSDRSTRLQGQLFEYPLAQGRQTMHLYEALSYTWGTSQHTKSISIDDRELPITANCHLALVQLRDSFIDRVLWADAICIDQSNIKERGKQVRIMAEVYCKARQVIVWLGEATSDSDVAMQKIRAVAEGHSIQAEQDNFIPESIASLLKRQWFQRVWVLQEVAAAQHVLLVCGAFQIDGYAFCLGLAPYMDACEGFESVSSVEYLIRGSIFRPKYTKTDSGLITLGIRSLGELMDMYHAHEATEPLDKVFALLGMSTDGSSASELRPNYSISWGVLFCQLITFLLGPKVSVNTSNRYRAAVISGQGTVLGKVTSVAPRSNRNRDFQVTMEFTKPYQSFWSSTAWNLHAGVKRAMEGDILCLLKGASNPMLIRQEGNCFSVIMISVPATPRQTKPLQITRLHKFVLTWNLEDPPKTANDSQLKTWLDMGTLGYVESHPEKVVRDGHLAVVSAHVLVGAGQFEAAIVLFQKAVEGYNHHLASDDRNRIGCLAAMVVAYGSLQRRHEATGIWESIIRTCYASRDLLTQTSDFLDHLLPVLQQDEKDYDGKKFRAVRDAINAKRSRTPIQDDRIPDLVEYLDSQVTNILIDQQDHWPVTIEQTHIAATHDENSRETVARVFLDRLSDLEIAEQVFIAAASDLSYDQKLTGMLLSRQGQDAQIIQAVLRSAAANSRSKRTLIFSLLGHQRIEVCSEIDTDGVWATLSSLRLGSEPSNARMDVLYLAKLYSKTDNTPLLRMLISATGPLDLPYLRRGLYQFAWDEYKFRRLDELVQMLPPALDNIIATLTHGLLLNDDHVVQRAIEIARRQGLDTTKTEMVNEEVVNGCSKVIETRSPAELSQFLDYLSELGISFSYQGEVESPPTQSAILPAALSKDPRFLKILIENKVVSPQMRPFTIVSHRRSSDEDDDRYGRVSEERYPPAGMPDWPLYCAIILAVDSEVIQFLGLEVNG</sequence>
<dbReference type="InterPro" id="IPR052895">
    <property type="entry name" value="HetReg/Transcr_Mod"/>
</dbReference>
<dbReference type="InterPro" id="IPR010730">
    <property type="entry name" value="HET"/>
</dbReference>
<keyword evidence="3" id="KW-1185">Reference proteome</keyword>
<proteinExistence type="predicted"/>
<dbReference type="AlphaFoldDB" id="A0A8H5I5I0"/>
<accession>A0A8H5I5I0</accession>
<dbReference type="Proteomes" id="UP000582016">
    <property type="component" value="Unassembled WGS sequence"/>
</dbReference>
<evidence type="ECO:0000259" key="1">
    <source>
        <dbReference type="Pfam" id="PF06985"/>
    </source>
</evidence>
<dbReference type="EMBL" id="JAAOAQ010001047">
    <property type="protein sequence ID" value="KAF5530822.1"/>
    <property type="molecule type" value="Genomic_DNA"/>
</dbReference>
<dbReference type="PANTHER" id="PTHR24148:SF78">
    <property type="entry name" value="HETEROKARYON INCOMPATIBILITY DOMAIN-CONTAINING PROTEIN"/>
    <property type="match status" value="1"/>
</dbReference>